<dbReference type="Gene3D" id="3.20.20.80">
    <property type="entry name" value="Glycosidases"/>
    <property type="match status" value="1"/>
</dbReference>
<dbReference type="GO" id="GO:0071966">
    <property type="term" value="P:fungal-type cell wall polysaccharide metabolic process"/>
    <property type="evidence" value="ECO:0007669"/>
    <property type="project" value="TreeGrafter"/>
</dbReference>
<proteinExistence type="predicted"/>
<evidence type="ECO:0000313" key="6">
    <source>
        <dbReference type="Proteomes" id="UP000294743"/>
    </source>
</evidence>
<feature type="chain" id="PRO_5021012488" evidence="3">
    <location>
        <begin position="25"/>
        <end position="535"/>
    </location>
</feature>
<keyword evidence="5" id="KW-0378">Hydrolase</keyword>
<feature type="transmembrane region" description="Helical" evidence="2">
    <location>
        <begin position="509"/>
        <end position="528"/>
    </location>
</feature>
<keyword evidence="6" id="KW-1185">Reference proteome</keyword>
<evidence type="ECO:0000313" key="5">
    <source>
        <dbReference type="EMBL" id="TDW26025.1"/>
    </source>
</evidence>
<sequence>MKRIKLLLIVLCIVCTLPFGKVHAKTNDTNPLEAWKHEAIITPSVDQLLPAGPIQISFKGLQDGQLSIDSYEVYVDGALVDTLPHKDKDIYKVEYYTTEVNVHTIQVIAISDDAFRLLSNQRSFAVSKKGLGIAKGVQPDDLKLSWYYNWDKEPSLPETSTLDYIPMIWSNYTGSETWLKEMSSTYHTVLGFNEPDLAVQANLSPKEAIAYQHHFTESGLRIGAPVVTWKPTESAWFLEYLEGIDMDEIDFIPIHVYFDWGDANMANLLFEVIDEAYEKWKKPIWVTEYSLAADWGGYRPGNFENESYTKEYMETTIRGMDERAYVERYAWFSFGINDQQGGATALYDEANGSLTNLGKFYKSLGNPKNSSAMTGDTYFTQIGYYKDLETWIEKSQQLKANDDYANYVNTSDFELILQEAISFTLEVEISEQVRIDDMCNRLQLAYKAVKKVDEPSENKPNKPSDDQESQKPNKDHSTSDIQDEINLPAIAKDDNVNAKSVSTADTTQFELYVGLMGCSMLLVGYILYKRKRELL</sequence>
<feature type="signal peptide" evidence="3">
    <location>
        <begin position="1"/>
        <end position="24"/>
    </location>
</feature>
<gene>
    <name evidence="5" type="ORF">EDD63_10246</name>
</gene>
<dbReference type="PANTHER" id="PTHR34154">
    <property type="entry name" value="ALKALI-SENSITIVE LINKAGE PROTEIN 1"/>
    <property type="match status" value="1"/>
</dbReference>
<evidence type="ECO:0000256" key="2">
    <source>
        <dbReference type="SAM" id="Phobius"/>
    </source>
</evidence>
<evidence type="ECO:0000256" key="1">
    <source>
        <dbReference type="SAM" id="MobiDB-lite"/>
    </source>
</evidence>
<dbReference type="EMBL" id="SODD01000002">
    <property type="protein sequence ID" value="TDW26025.1"/>
    <property type="molecule type" value="Genomic_DNA"/>
</dbReference>
<protein>
    <submittedName>
        <fullName evidence="5">Putative glycosyl hydrolase</fullName>
    </submittedName>
</protein>
<keyword evidence="2" id="KW-0812">Transmembrane</keyword>
<name>A0A4R8A6H5_9FIRM</name>
<dbReference type="InterPro" id="IPR053183">
    <property type="entry name" value="ASL1"/>
</dbReference>
<feature type="region of interest" description="Disordered" evidence="1">
    <location>
        <begin position="452"/>
        <end position="481"/>
    </location>
</feature>
<evidence type="ECO:0000259" key="4">
    <source>
        <dbReference type="Pfam" id="PF11790"/>
    </source>
</evidence>
<keyword evidence="2" id="KW-1133">Transmembrane helix</keyword>
<dbReference type="SUPFAM" id="SSF51445">
    <property type="entry name" value="(Trans)glycosidases"/>
    <property type="match status" value="1"/>
</dbReference>
<dbReference type="InterPro" id="IPR017853">
    <property type="entry name" value="GH"/>
</dbReference>
<keyword evidence="2" id="KW-0472">Membrane</keyword>
<comment type="caution">
    <text evidence="5">The sequence shown here is derived from an EMBL/GenBank/DDBJ whole genome shotgun (WGS) entry which is preliminary data.</text>
</comment>
<feature type="compositionally biased region" description="Basic and acidic residues" evidence="1">
    <location>
        <begin position="452"/>
        <end position="478"/>
    </location>
</feature>
<evidence type="ECO:0000256" key="3">
    <source>
        <dbReference type="SAM" id="SignalP"/>
    </source>
</evidence>
<dbReference type="GO" id="GO:0016787">
    <property type="term" value="F:hydrolase activity"/>
    <property type="evidence" value="ECO:0007669"/>
    <property type="project" value="UniProtKB-KW"/>
</dbReference>
<dbReference type="Pfam" id="PF11790">
    <property type="entry name" value="Glyco_hydro_cc"/>
    <property type="match status" value="1"/>
</dbReference>
<accession>A0A4R8A6H5</accession>
<dbReference type="AlphaFoldDB" id="A0A4R8A6H5"/>
<dbReference type="InterPro" id="IPR024655">
    <property type="entry name" value="Asl1_glyco_hydro_catalytic"/>
</dbReference>
<dbReference type="RefSeq" id="WP_134167582.1">
    <property type="nucleotide sequence ID" value="NZ_SODD01000002.1"/>
</dbReference>
<dbReference type="OrthoDB" id="1643603at2"/>
<reference evidence="5 6" key="1">
    <citation type="submission" date="2019-03" db="EMBL/GenBank/DDBJ databases">
        <title>Genomic Encyclopedia of Type Strains, Phase IV (KMG-IV): sequencing the most valuable type-strain genomes for metagenomic binning, comparative biology and taxonomic classification.</title>
        <authorList>
            <person name="Goeker M."/>
        </authorList>
    </citation>
    <scope>NUCLEOTIDE SEQUENCE [LARGE SCALE GENOMIC DNA]</scope>
    <source>
        <strain evidence="5 6">DSM 28867</strain>
    </source>
</reference>
<dbReference type="Proteomes" id="UP000294743">
    <property type="component" value="Unassembled WGS sequence"/>
</dbReference>
<keyword evidence="3" id="KW-0732">Signal</keyword>
<organism evidence="5 6">
    <name type="scientific">Breznakia blatticola</name>
    <dbReference type="NCBI Taxonomy" id="1754012"/>
    <lineage>
        <taxon>Bacteria</taxon>
        <taxon>Bacillati</taxon>
        <taxon>Bacillota</taxon>
        <taxon>Erysipelotrichia</taxon>
        <taxon>Erysipelotrichales</taxon>
        <taxon>Erysipelotrichaceae</taxon>
        <taxon>Breznakia</taxon>
    </lineage>
</organism>
<feature type="domain" description="Asl1-like glycosyl hydrolase catalytic" evidence="4">
    <location>
        <begin position="140"/>
        <end position="361"/>
    </location>
</feature>
<dbReference type="PANTHER" id="PTHR34154:SF3">
    <property type="entry name" value="ALKALI-SENSITIVE LINKAGE PROTEIN 1"/>
    <property type="match status" value="1"/>
</dbReference>